<dbReference type="Proteomes" id="UP001501170">
    <property type="component" value="Unassembled WGS sequence"/>
</dbReference>
<keyword evidence="4" id="KW-1015">Disulfide bond</keyword>
<accession>A0ABN3HX83</accession>
<evidence type="ECO:0000256" key="5">
    <source>
        <dbReference type="SAM" id="MobiDB-lite"/>
    </source>
</evidence>
<feature type="compositionally biased region" description="Basic and acidic residues" evidence="5">
    <location>
        <begin position="132"/>
        <end position="149"/>
    </location>
</feature>
<evidence type="ECO:0000256" key="1">
    <source>
        <dbReference type="ARBA" id="ARBA00007534"/>
    </source>
</evidence>
<organism evidence="7 8">
    <name type="scientific">Gordonia cholesterolivorans</name>
    <dbReference type="NCBI Taxonomy" id="559625"/>
    <lineage>
        <taxon>Bacteria</taxon>
        <taxon>Bacillati</taxon>
        <taxon>Actinomycetota</taxon>
        <taxon>Actinomycetes</taxon>
        <taxon>Mycobacteriales</taxon>
        <taxon>Gordoniaceae</taxon>
        <taxon>Gordonia</taxon>
    </lineage>
</organism>
<dbReference type="InterPro" id="IPR000675">
    <property type="entry name" value="Cutinase/axe"/>
</dbReference>
<dbReference type="PANTHER" id="PTHR33630">
    <property type="entry name" value="CUTINASE RV1984C-RELATED-RELATED"/>
    <property type="match status" value="1"/>
</dbReference>
<comment type="similarity">
    <text evidence="1">Belongs to the cutinase family.</text>
</comment>
<comment type="caution">
    <text evidence="7">The sequence shown here is derived from an EMBL/GenBank/DDBJ whole genome shotgun (WGS) entry which is preliminary data.</text>
</comment>
<evidence type="ECO:0000313" key="7">
    <source>
        <dbReference type="EMBL" id="GAA2389995.1"/>
    </source>
</evidence>
<keyword evidence="3" id="KW-0378">Hydrolase</keyword>
<evidence type="ECO:0000256" key="2">
    <source>
        <dbReference type="ARBA" id="ARBA00022487"/>
    </source>
</evidence>
<dbReference type="SUPFAM" id="SSF53474">
    <property type="entry name" value="alpha/beta-Hydrolases"/>
    <property type="match status" value="1"/>
</dbReference>
<keyword evidence="2" id="KW-0719">Serine esterase</keyword>
<keyword evidence="6" id="KW-0472">Membrane</keyword>
<protein>
    <submittedName>
        <fullName evidence="7">Cutinase family protein</fullName>
    </submittedName>
</protein>
<name>A0ABN3HX83_9ACTN</name>
<reference evidence="7 8" key="1">
    <citation type="journal article" date="2019" name="Int. J. Syst. Evol. Microbiol.">
        <title>The Global Catalogue of Microorganisms (GCM) 10K type strain sequencing project: providing services to taxonomists for standard genome sequencing and annotation.</title>
        <authorList>
            <consortium name="The Broad Institute Genomics Platform"/>
            <consortium name="The Broad Institute Genome Sequencing Center for Infectious Disease"/>
            <person name="Wu L."/>
            <person name="Ma J."/>
        </authorList>
    </citation>
    <scope>NUCLEOTIDE SEQUENCE [LARGE SCALE GENOMIC DNA]</scope>
    <source>
        <strain evidence="7 8">JCM 16227</strain>
    </source>
</reference>
<dbReference type="Gene3D" id="3.40.50.1820">
    <property type="entry name" value="alpha/beta hydrolase"/>
    <property type="match status" value="1"/>
</dbReference>
<keyword evidence="6" id="KW-1133">Transmembrane helix</keyword>
<feature type="region of interest" description="Disordered" evidence="5">
    <location>
        <begin position="39"/>
        <end position="62"/>
    </location>
</feature>
<evidence type="ECO:0000256" key="4">
    <source>
        <dbReference type="ARBA" id="ARBA00023157"/>
    </source>
</evidence>
<keyword evidence="8" id="KW-1185">Reference proteome</keyword>
<keyword evidence="6" id="KW-0812">Transmembrane</keyword>
<dbReference type="PANTHER" id="PTHR33630:SF9">
    <property type="entry name" value="CUTINASE 4"/>
    <property type="match status" value="1"/>
</dbReference>
<dbReference type="Pfam" id="PF01083">
    <property type="entry name" value="Cutinase"/>
    <property type="match status" value="1"/>
</dbReference>
<evidence type="ECO:0000313" key="8">
    <source>
        <dbReference type="Proteomes" id="UP001501170"/>
    </source>
</evidence>
<sequence length="327" mass="34673">MLKRRRIGRLLLIVLVLAIVAALLIGFLIYQWLKPPPPPPGPGQPGTTTTAPSNRPQAQPADCPDVLTLVIPGTWESKAGDDPYHPTANPKSLMLKVSSPLEEKFDRSRTEVYTVPYKAQFRNPTNLADRQASYDDSRAQGTRRAEEKLRKTHAHCPLTRYVLMGFSQGAVITGDVASDIANGRGPIPAADQDLVLGVGMIADGRRQPGGQHDVAPSPAGVGAEIALGGFGSMVPGTTLSGARSGGFGDLSDRVYSICAPGDLICDSPTVNDPLSAIGKLANAAGNPVHALYATTRYWKSNSGQSATQWMTAWASKLISGAPHPEHT</sequence>
<dbReference type="SMART" id="SM01110">
    <property type="entry name" value="Cutinase"/>
    <property type="match status" value="1"/>
</dbReference>
<gene>
    <name evidence="7" type="ORF">GCM10009855_32560</name>
</gene>
<dbReference type="RefSeq" id="WP_045539322.1">
    <property type="nucleotide sequence ID" value="NZ_BAAARB010000022.1"/>
</dbReference>
<feature type="region of interest" description="Disordered" evidence="5">
    <location>
        <begin position="124"/>
        <end position="150"/>
    </location>
</feature>
<feature type="transmembrane region" description="Helical" evidence="6">
    <location>
        <begin position="12"/>
        <end position="33"/>
    </location>
</feature>
<evidence type="ECO:0000256" key="3">
    <source>
        <dbReference type="ARBA" id="ARBA00022801"/>
    </source>
</evidence>
<proteinExistence type="inferred from homology"/>
<dbReference type="EMBL" id="BAAARB010000022">
    <property type="protein sequence ID" value="GAA2389995.1"/>
    <property type="molecule type" value="Genomic_DNA"/>
</dbReference>
<evidence type="ECO:0000256" key="6">
    <source>
        <dbReference type="SAM" id="Phobius"/>
    </source>
</evidence>
<dbReference type="InterPro" id="IPR029058">
    <property type="entry name" value="AB_hydrolase_fold"/>
</dbReference>